<feature type="domain" description="C2H2-type" evidence="10">
    <location>
        <begin position="261"/>
        <end position="288"/>
    </location>
</feature>
<evidence type="ECO:0000256" key="1">
    <source>
        <dbReference type="ARBA" id="ARBA00004123"/>
    </source>
</evidence>
<evidence type="ECO:0000256" key="4">
    <source>
        <dbReference type="ARBA" id="ARBA00022737"/>
    </source>
</evidence>
<dbReference type="FunFam" id="3.30.160.60:FF:001627">
    <property type="entry name" value="Zinc finger protein 655"/>
    <property type="match status" value="1"/>
</dbReference>
<keyword evidence="5 8" id="KW-0863">Zinc-finger</keyword>
<comment type="caution">
    <text evidence="11">The sequence shown here is derived from an EMBL/GenBank/DDBJ whole genome shotgun (WGS) entry which is preliminary data.</text>
</comment>
<dbReference type="GO" id="GO:0000981">
    <property type="term" value="F:DNA-binding transcription factor activity, RNA polymerase II-specific"/>
    <property type="evidence" value="ECO:0007669"/>
    <property type="project" value="TreeGrafter"/>
</dbReference>
<feature type="domain" description="C2H2-type" evidence="10">
    <location>
        <begin position="373"/>
        <end position="400"/>
    </location>
</feature>
<feature type="compositionally biased region" description="Polar residues" evidence="9">
    <location>
        <begin position="236"/>
        <end position="253"/>
    </location>
</feature>
<dbReference type="STRING" id="151549.A0A4C1TD86"/>
<evidence type="ECO:0000256" key="6">
    <source>
        <dbReference type="ARBA" id="ARBA00022833"/>
    </source>
</evidence>
<dbReference type="SUPFAM" id="SSF57667">
    <property type="entry name" value="beta-beta-alpha zinc fingers"/>
    <property type="match status" value="3"/>
</dbReference>
<keyword evidence="7" id="KW-0539">Nucleus</keyword>
<evidence type="ECO:0000256" key="3">
    <source>
        <dbReference type="ARBA" id="ARBA00022723"/>
    </source>
</evidence>
<dbReference type="GO" id="GO:0005634">
    <property type="term" value="C:nucleus"/>
    <property type="evidence" value="ECO:0007669"/>
    <property type="project" value="UniProtKB-SubCell"/>
</dbReference>
<gene>
    <name evidence="11" type="primary">Znf569</name>
    <name evidence="11" type="ORF">EVAR_92925_1</name>
</gene>
<dbReference type="GO" id="GO:0000978">
    <property type="term" value="F:RNA polymerase II cis-regulatory region sequence-specific DNA binding"/>
    <property type="evidence" value="ECO:0007669"/>
    <property type="project" value="TreeGrafter"/>
</dbReference>
<evidence type="ECO:0000256" key="7">
    <source>
        <dbReference type="ARBA" id="ARBA00023242"/>
    </source>
</evidence>
<evidence type="ECO:0000256" key="2">
    <source>
        <dbReference type="ARBA" id="ARBA00006991"/>
    </source>
</evidence>
<dbReference type="FunFam" id="3.30.160.60:FF:000604">
    <property type="entry name" value="Histone H4 transcription factor-like Protein"/>
    <property type="match status" value="1"/>
</dbReference>
<organism evidence="11 12">
    <name type="scientific">Eumeta variegata</name>
    <name type="common">Bagworm moth</name>
    <name type="synonym">Eumeta japonica</name>
    <dbReference type="NCBI Taxonomy" id="151549"/>
    <lineage>
        <taxon>Eukaryota</taxon>
        <taxon>Metazoa</taxon>
        <taxon>Ecdysozoa</taxon>
        <taxon>Arthropoda</taxon>
        <taxon>Hexapoda</taxon>
        <taxon>Insecta</taxon>
        <taxon>Pterygota</taxon>
        <taxon>Neoptera</taxon>
        <taxon>Endopterygota</taxon>
        <taxon>Lepidoptera</taxon>
        <taxon>Glossata</taxon>
        <taxon>Ditrysia</taxon>
        <taxon>Tineoidea</taxon>
        <taxon>Psychidae</taxon>
        <taxon>Oiketicinae</taxon>
        <taxon>Eumeta</taxon>
    </lineage>
</organism>
<feature type="domain" description="C2H2-type" evidence="10">
    <location>
        <begin position="345"/>
        <end position="372"/>
    </location>
</feature>
<keyword evidence="3" id="KW-0479">Metal-binding</keyword>
<evidence type="ECO:0000313" key="12">
    <source>
        <dbReference type="Proteomes" id="UP000299102"/>
    </source>
</evidence>
<accession>A0A4C1TD86</accession>
<dbReference type="EMBL" id="BGZK01000046">
    <property type="protein sequence ID" value="GBP11418.1"/>
    <property type="molecule type" value="Genomic_DNA"/>
</dbReference>
<proteinExistence type="inferred from homology"/>
<dbReference type="FunFam" id="3.30.160.60:FF:001957">
    <property type="entry name" value="Si:dkey-77f5.11"/>
    <property type="match status" value="1"/>
</dbReference>
<keyword evidence="12" id="KW-1185">Reference proteome</keyword>
<feature type="domain" description="C2H2-type" evidence="10">
    <location>
        <begin position="289"/>
        <end position="316"/>
    </location>
</feature>
<comment type="similarity">
    <text evidence="2">Belongs to the krueppel C2H2-type zinc-finger protein family.</text>
</comment>
<protein>
    <submittedName>
        <fullName evidence="11">Zinc finger protein 569</fullName>
    </submittedName>
</protein>
<dbReference type="SMART" id="SM00355">
    <property type="entry name" value="ZnF_C2H2"/>
    <property type="match status" value="6"/>
</dbReference>
<feature type="domain" description="C2H2-type" evidence="10">
    <location>
        <begin position="317"/>
        <end position="344"/>
    </location>
</feature>
<evidence type="ECO:0000313" key="11">
    <source>
        <dbReference type="EMBL" id="GBP11418.1"/>
    </source>
</evidence>
<dbReference type="FunFam" id="3.30.160.60:FF:001573">
    <property type="entry name" value="Zinc finger protein 407"/>
    <property type="match status" value="1"/>
</dbReference>
<dbReference type="FunFam" id="3.30.160.60:FF:000630">
    <property type="entry name" value="Zinc finger protein 180"/>
    <property type="match status" value="1"/>
</dbReference>
<dbReference type="InterPro" id="IPR036236">
    <property type="entry name" value="Znf_C2H2_sf"/>
</dbReference>
<feature type="region of interest" description="Disordered" evidence="9">
    <location>
        <begin position="228"/>
        <end position="253"/>
    </location>
</feature>
<evidence type="ECO:0000256" key="8">
    <source>
        <dbReference type="PROSITE-ProRule" id="PRU00042"/>
    </source>
</evidence>
<dbReference type="Gene3D" id="3.30.160.60">
    <property type="entry name" value="Classic Zinc Finger"/>
    <property type="match status" value="5"/>
</dbReference>
<dbReference type="Proteomes" id="UP000299102">
    <property type="component" value="Unassembled WGS sequence"/>
</dbReference>
<dbReference type="InterPro" id="IPR013087">
    <property type="entry name" value="Znf_C2H2_type"/>
</dbReference>
<keyword evidence="6" id="KW-0862">Zinc</keyword>
<dbReference type="PANTHER" id="PTHR23235:SF142">
    <property type="entry name" value="ZINC FINGER PROTEIN 384"/>
    <property type="match status" value="1"/>
</dbReference>
<sequence length="535" mass="61638">MEGEWTTGTPIYKQRGAATSRLYSVIVVIIKEECDSNGSDTVQDLNVRYIQSRQDSIIDTKMDITQRDIKNEDGIYKVMIKEELDIGPSVLQSRASPHPYWLPLEAHDPAPHFANDSGNKAMLEPLDTMTVQTVSRAKEEDHYSKDSCKELAPSNSSLVLDANTTDNVTERVWKKKVAKGIHCVKLLTECDFTTNTTNIKRDTNSDVNKYEGDYCGYKTNSKTGFQEHKCLHKPKNPSTSQQNEYSDPQSDTGHYTTVKPYKCSQCEYSASYLYILQRHMRTHTGEKPYKCKQCNYSASQIGTLHTHMRRHTGEKPYKCMYCEYSAARLSSVQTHMRRHTGEKPYRCDQCEYSASQLKSLQMHMRRHTGEKPYRCEQCEYKASDRNRLQRHMRRHTGEKPYTCVQCEYSTSDVASELRLNCRLVYSIKICPFCVRFLTKSKAAQLKQNTTTRPFRRGSLVNRLVKAREGRGINGFQARVGTYPRVSDVKTYDASAQNFIGTREYLWFPIMIEERLTAPLFTFYGAHFGDPCFIQL</sequence>
<evidence type="ECO:0000259" key="10">
    <source>
        <dbReference type="PROSITE" id="PS50157"/>
    </source>
</evidence>
<dbReference type="PROSITE" id="PS50157">
    <property type="entry name" value="ZINC_FINGER_C2H2_2"/>
    <property type="match status" value="5"/>
</dbReference>
<dbReference type="Pfam" id="PF00096">
    <property type="entry name" value="zf-C2H2"/>
    <property type="match status" value="1"/>
</dbReference>
<evidence type="ECO:0000256" key="9">
    <source>
        <dbReference type="SAM" id="MobiDB-lite"/>
    </source>
</evidence>
<dbReference type="Pfam" id="PF13909">
    <property type="entry name" value="zf-H2C2_5"/>
    <property type="match status" value="1"/>
</dbReference>
<dbReference type="AlphaFoldDB" id="A0A4C1TD86"/>
<dbReference type="GO" id="GO:0008270">
    <property type="term" value="F:zinc ion binding"/>
    <property type="evidence" value="ECO:0007669"/>
    <property type="project" value="UniProtKB-KW"/>
</dbReference>
<name>A0A4C1TD86_EUMVA</name>
<dbReference type="OrthoDB" id="6077919at2759"/>
<dbReference type="PANTHER" id="PTHR23235">
    <property type="entry name" value="KRUEPPEL-LIKE TRANSCRIPTION FACTOR"/>
    <property type="match status" value="1"/>
</dbReference>
<evidence type="ECO:0000256" key="5">
    <source>
        <dbReference type="ARBA" id="ARBA00022771"/>
    </source>
</evidence>
<keyword evidence="4" id="KW-0677">Repeat</keyword>
<comment type="subcellular location">
    <subcellularLocation>
        <location evidence="1">Nucleus</location>
    </subcellularLocation>
</comment>
<reference evidence="11 12" key="1">
    <citation type="journal article" date="2019" name="Commun. Biol.">
        <title>The bagworm genome reveals a unique fibroin gene that provides high tensile strength.</title>
        <authorList>
            <person name="Kono N."/>
            <person name="Nakamura H."/>
            <person name="Ohtoshi R."/>
            <person name="Tomita M."/>
            <person name="Numata K."/>
            <person name="Arakawa K."/>
        </authorList>
    </citation>
    <scope>NUCLEOTIDE SEQUENCE [LARGE SCALE GENOMIC DNA]</scope>
</reference>